<dbReference type="Proteomes" id="UP000029055">
    <property type="component" value="Unassembled WGS sequence"/>
</dbReference>
<keyword evidence="2" id="KW-1185">Reference proteome</keyword>
<dbReference type="RefSeq" id="WP_024462601.1">
    <property type="nucleotide sequence ID" value="NZ_CP062939.1"/>
</dbReference>
<sequence>MKRAELAEFCLQALLVWAGVCHAVADGLQSLIIACILRYSPVCLAPVLFANLLSGFQEIELPHSPRYLCVGAQNPWYCAKVSNAENVVYFAKCLIDEKSA</sequence>
<organism evidence="1 2">
    <name type="scientific">Bifidobacterium subtile</name>
    <dbReference type="NCBI Taxonomy" id="77635"/>
    <lineage>
        <taxon>Bacteria</taxon>
        <taxon>Bacillati</taxon>
        <taxon>Actinomycetota</taxon>
        <taxon>Actinomycetes</taxon>
        <taxon>Bifidobacteriales</taxon>
        <taxon>Bifidobacteriaceae</taxon>
        <taxon>Bifidobacterium</taxon>
    </lineage>
</organism>
<name>A0A087EAJ2_9BIFI</name>
<protein>
    <submittedName>
        <fullName evidence="1">Uncharacterized protein</fullName>
    </submittedName>
</protein>
<proteinExistence type="predicted"/>
<evidence type="ECO:0000313" key="1">
    <source>
        <dbReference type="EMBL" id="KFJ04793.1"/>
    </source>
</evidence>
<accession>A0A087EAJ2</accession>
<gene>
    <name evidence="1" type="ORF">BISU_0805</name>
</gene>
<reference evidence="1 2" key="1">
    <citation type="submission" date="2014-03" db="EMBL/GenBank/DDBJ databases">
        <title>Genomics of Bifidobacteria.</title>
        <authorList>
            <person name="Ventura M."/>
            <person name="Milani C."/>
            <person name="Lugli G.A."/>
        </authorList>
    </citation>
    <scope>NUCLEOTIDE SEQUENCE [LARGE SCALE GENOMIC DNA]</scope>
    <source>
        <strain evidence="1 2">LMG 11597</strain>
    </source>
</reference>
<dbReference type="EMBL" id="JGZR01000003">
    <property type="protein sequence ID" value="KFJ04793.1"/>
    <property type="molecule type" value="Genomic_DNA"/>
</dbReference>
<evidence type="ECO:0000313" key="2">
    <source>
        <dbReference type="Proteomes" id="UP000029055"/>
    </source>
</evidence>
<comment type="caution">
    <text evidence="1">The sequence shown here is derived from an EMBL/GenBank/DDBJ whole genome shotgun (WGS) entry which is preliminary data.</text>
</comment>
<dbReference type="AlphaFoldDB" id="A0A087EAJ2"/>